<comment type="caution">
    <text evidence="1">The sequence shown here is derived from an EMBL/GenBank/DDBJ whole genome shotgun (WGS) entry which is preliminary data.</text>
</comment>
<dbReference type="AlphaFoldDB" id="A0AAW8RC88"/>
<dbReference type="Pfam" id="PF20118">
    <property type="entry name" value="DUF6508"/>
    <property type="match status" value="1"/>
</dbReference>
<evidence type="ECO:0000313" key="2">
    <source>
        <dbReference type="Proteomes" id="UP001249945"/>
    </source>
</evidence>
<gene>
    <name evidence="1" type="ORF">MX635_11665</name>
</gene>
<dbReference type="EMBL" id="JALRMR010000015">
    <property type="protein sequence ID" value="MDT1975053.1"/>
    <property type="molecule type" value="Genomic_DNA"/>
</dbReference>
<evidence type="ECO:0000313" key="1">
    <source>
        <dbReference type="EMBL" id="MDT1975053.1"/>
    </source>
</evidence>
<dbReference type="InterPro" id="IPR045425">
    <property type="entry name" value="DUF6508"/>
</dbReference>
<sequence>MELDKKLVKNRLISFEKIIIDAQSQEHIDLGLDEINNFFTALDATDFIEIFDYNKWVKSINFDINSSEALANLDFETLRKVITYHVRIDRFIEGHLEELIKNGYFLNFIKVLKNK</sequence>
<dbReference type="RefSeq" id="WP_311780839.1">
    <property type="nucleotide sequence ID" value="NZ_JALRMR010000015.1"/>
</dbReference>
<dbReference type="Proteomes" id="UP001249945">
    <property type="component" value="Unassembled WGS sequence"/>
</dbReference>
<accession>A0AAW8RC88</accession>
<proteinExistence type="predicted"/>
<organism evidence="1 2">
    <name type="scientific">Carnobacterium divergens</name>
    <name type="common">Lactobacillus divergens</name>
    <dbReference type="NCBI Taxonomy" id="2748"/>
    <lineage>
        <taxon>Bacteria</taxon>
        <taxon>Bacillati</taxon>
        <taxon>Bacillota</taxon>
        <taxon>Bacilli</taxon>
        <taxon>Lactobacillales</taxon>
        <taxon>Carnobacteriaceae</taxon>
        <taxon>Carnobacterium</taxon>
    </lineage>
</organism>
<reference evidence="1" key="1">
    <citation type="submission" date="2022-04" db="EMBL/GenBank/DDBJ databases">
        <title>Draft genome sequences of lactic acid bacteria (LAB) strains involved in meat spoilage.</title>
        <authorList>
            <person name="Palevich N."/>
        </authorList>
    </citation>
    <scope>NUCLEOTIDE SEQUENCE</scope>
    <source>
        <strain evidence="1">9-14</strain>
    </source>
</reference>
<name>A0AAW8RC88_CARDV</name>
<protein>
    <submittedName>
        <fullName evidence="1">DUF6508 domain-containing protein</fullName>
    </submittedName>
</protein>